<dbReference type="STRING" id="1266660.A0A1G4JTI9"/>
<feature type="compositionally biased region" description="Low complexity" evidence="6">
    <location>
        <begin position="139"/>
        <end position="155"/>
    </location>
</feature>
<dbReference type="PROSITE" id="PS50103">
    <property type="entry name" value="ZF_C3H1"/>
    <property type="match status" value="2"/>
</dbReference>
<evidence type="ECO:0000256" key="5">
    <source>
        <dbReference type="PROSITE-ProRule" id="PRU00723"/>
    </source>
</evidence>
<dbReference type="SUPFAM" id="SSF90229">
    <property type="entry name" value="CCCH zinc finger"/>
    <property type="match status" value="2"/>
</dbReference>
<keyword evidence="4 5" id="KW-0862">Zinc</keyword>
<dbReference type="GO" id="GO:0008270">
    <property type="term" value="F:zinc ion binding"/>
    <property type="evidence" value="ECO:0007669"/>
    <property type="project" value="UniProtKB-KW"/>
</dbReference>
<protein>
    <submittedName>
        <fullName evidence="8">LADA_0G06348g1_1</fullName>
    </submittedName>
</protein>
<accession>A0A1G4JTI9</accession>
<evidence type="ECO:0000256" key="6">
    <source>
        <dbReference type="SAM" id="MobiDB-lite"/>
    </source>
</evidence>
<dbReference type="GO" id="GO:0003729">
    <property type="term" value="F:mRNA binding"/>
    <property type="evidence" value="ECO:0007669"/>
    <property type="project" value="InterPro"/>
</dbReference>
<feature type="zinc finger region" description="C3H1-type" evidence="5">
    <location>
        <begin position="203"/>
        <end position="231"/>
    </location>
</feature>
<dbReference type="SMART" id="SM00356">
    <property type="entry name" value="ZnF_C3H1"/>
    <property type="match status" value="2"/>
</dbReference>
<sequence>MNAYSISSRTTQTSSVFSAEDDDYDAKLREIEEYYVRTLLEEEPAHGPEPNQKWSPNSTTTLSLLGTLNGSSSEFRQPQQHQDIVGQGASFYLRQQQPQLEVEINSQYMPASGIMPLTSENLKILQNPKLTPQRPECLTSEPTPTSRTASSPSPTGNSEKCNKVLYKTELCESFSTKGHCRYGSNCQFAHGLQELKFKERNNKFRTKPCVNWMKTGTCPYRQRCCFKHGDDNDIKMYLRAGHIPIASPDGRSERKNLHANVQALQKMAW</sequence>
<feature type="domain" description="C3H1-type" evidence="7">
    <location>
        <begin position="203"/>
        <end position="231"/>
    </location>
</feature>
<feature type="region of interest" description="Disordered" evidence="6">
    <location>
        <begin position="126"/>
        <end position="158"/>
    </location>
</feature>
<dbReference type="FunFam" id="4.10.1000.10:FF:000001">
    <property type="entry name" value="zinc finger CCCH domain-containing protein 15-like"/>
    <property type="match status" value="1"/>
</dbReference>
<feature type="domain" description="C3H1-type" evidence="7">
    <location>
        <begin position="165"/>
        <end position="193"/>
    </location>
</feature>
<reference evidence="9" key="1">
    <citation type="submission" date="2016-03" db="EMBL/GenBank/DDBJ databases">
        <authorList>
            <person name="Devillers H."/>
        </authorList>
    </citation>
    <scope>NUCLEOTIDE SEQUENCE [LARGE SCALE GENOMIC DNA]</scope>
</reference>
<dbReference type="FunFam" id="4.10.1000.10:FF:000018">
    <property type="entry name" value="Zinc finger protein"/>
    <property type="match status" value="1"/>
</dbReference>
<dbReference type="Gene3D" id="4.10.1000.10">
    <property type="entry name" value="Zinc finger, CCCH-type"/>
    <property type="match status" value="2"/>
</dbReference>
<dbReference type="EMBL" id="LT598457">
    <property type="protein sequence ID" value="SCU94072.1"/>
    <property type="molecule type" value="Genomic_DNA"/>
</dbReference>
<feature type="zinc finger region" description="C3H1-type" evidence="5">
    <location>
        <begin position="165"/>
        <end position="193"/>
    </location>
</feature>
<dbReference type="OrthoDB" id="410307at2759"/>
<dbReference type="InterPro" id="IPR045877">
    <property type="entry name" value="ZFP36-like"/>
</dbReference>
<dbReference type="Proteomes" id="UP000190274">
    <property type="component" value="Chromosome G"/>
</dbReference>
<dbReference type="PANTHER" id="PTHR12547">
    <property type="entry name" value="CCCH ZINC FINGER/TIS11-RELATED"/>
    <property type="match status" value="1"/>
</dbReference>
<evidence type="ECO:0000256" key="1">
    <source>
        <dbReference type="ARBA" id="ARBA00022723"/>
    </source>
</evidence>
<keyword evidence="3 5" id="KW-0863">Zinc-finger</keyword>
<dbReference type="PANTHER" id="PTHR12547:SF18">
    <property type="entry name" value="PROTEIN TIS11"/>
    <property type="match status" value="1"/>
</dbReference>
<keyword evidence="2" id="KW-0677">Repeat</keyword>
<dbReference type="AlphaFoldDB" id="A0A1G4JTI9"/>
<name>A0A1G4JTI9_9SACH</name>
<keyword evidence="9" id="KW-1185">Reference proteome</keyword>
<evidence type="ECO:0000256" key="2">
    <source>
        <dbReference type="ARBA" id="ARBA00022737"/>
    </source>
</evidence>
<evidence type="ECO:0000313" key="9">
    <source>
        <dbReference type="Proteomes" id="UP000190274"/>
    </source>
</evidence>
<dbReference type="GO" id="GO:0000956">
    <property type="term" value="P:nuclear-transcribed mRNA catabolic process"/>
    <property type="evidence" value="ECO:0007669"/>
    <property type="project" value="UniProtKB-ARBA"/>
</dbReference>
<dbReference type="GO" id="GO:0006879">
    <property type="term" value="P:intracellular iron ion homeostasis"/>
    <property type="evidence" value="ECO:0007669"/>
    <property type="project" value="UniProtKB-ARBA"/>
</dbReference>
<evidence type="ECO:0000259" key="7">
    <source>
        <dbReference type="PROSITE" id="PS50103"/>
    </source>
</evidence>
<evidence type="ECO:0000256" key="3">
    <source>
        <dbReference type="ARBA" id="ARBA00022771"/>
    </source>
</evidence>
<proteinExistence type="predicted"/>
<evidence type="ECO:0000256" key="4">
    <source>
        <dbReference type="ARBA" id="ARBA00022833"/>
    </source>
</evidence>
<organism evidence="8 9">
    <name type="scientific">Lachancea dasiensis</name>
    <dbReference type="NCBI Taxonomy" id="1072105"/>
    <lineage>
        <taxon>Eukaryota</taxon>
        <taxon>Fungi</taxon>
        <taxon>Dikarya</taxon>
        <taxon>Ascomycota</taxon>
        <taxon>Saccharomycotina</taxon>
        <taxon>Saccharomycetes</taxon>
        <taxon>Saccharomycetales</taxon>
        <taxon>Saccharomycetaceae</taxon>
        <taxon>Lachancea</taxon>
    </lineage>
</organism>
<dbReference type="InterPro" id="IPR036855">
    <property type="entry name" value="Znf_CCCH_sf"/>
</dbReference>
<evidence type="ECO:0000313" key="8">
    <source>
        <dbReference type="EMBL" id="SCU94072.1"/>
    </source>
</evidence>
<keyword evidence="1 5" id="KW-0479">Metal-binding</keyword>
<gene>
    <name evidence="8" type="ORF">LADA_0G06348G</name>
</gene>
<dbReference type="InterPro" id="IPR000571">
    <property type="entry name" value="Znf_CCCH"/>
</dbReference>
<dbReference type="Pfam" id="PF00642">
    <property type="entry name" value="zf-CCCH"/>
    <property type="match status" value="2"/>
</dbReference>